<dbReference type="AlphaFoldDB" id="A0A820MG23"/>
<evidence type="ECO:0000256" key="1">
    <source>
        <dbReference type="SAM" id="Phobius"/>
    </source>
</evidence>
<gene>
    <name evidence="2" type="ORF">OKA104_LOCUS49888</name>
</gene>
<keyword evidence="1" id="KW-0812">Transmembrane</keyword>
<dbReference type="EMBL" id="CAJOAY010024113">
    <property type="protein sequence ID" value="CAF4372001.1"/>
    <property type="molecule type" value="Genomic_DNA"/>
</dbReference>
<reference evidence="2" key="1">
    <citation type="submission" date="2021-02" db="EMBL/GenBank/DDBJ databases">
        <authorList>
            <person name="Nowell W R."/>
        </authorList>
    </citation>
    <scope>NUCLEOTIDE SEQUENCE</scope>
</reference>
<feature type="non-terminal residue" evidence="2">
    <location>
        <position position="1"/>
    </location>
</feature>
<keyword evidence="1" id="KW-1133">Transmembrane helix</keyword>
<keyword evidence="1" id="KW-0472">Membrane</keyword>
<sequence>ALMLTPFVATMGAAAFLFVAIFILQDRRRAQETIESSVDDLHSNL</sequence>
<name>A0A820MG23_9BILA</name>
<feature type="transmembrane region" description="Helical" evidence="1">
    <location>
        <begin position="6"/>
        <end position="24"/>
    </location>
</feature>
<organism evidence="2 3">
    <name type="scientific">Adineta steineri</name>
    <dbReference type="NCBI Taxonomy" id="433720"/>
    <lineage>
        <taxon>Eukaryota</taxon>
        <taxon>Metazoa</taxon>
        <taxon>Spiralia</taxon>
        <taxon>Gnathifera</taxon>
        <taxon>Rotifera</taxon>
        <taxon>Eurotatoria</taxon>
        <taxon>Bdelloidea</taxon>
        <taxon>Adinetida</taxon>
        <taxon>Adinetidae</taxon>
        <taxon>Adineta</taxon>
    </lineage>
</organism>
<protein>
    <submittedName>
        <fullName evidence="2">Uncharacterized protein</fullName>
    </submittedName>
</protein>
<dbReference type="Proteomes" id="UP000663881">
    <property type="component" value="Unassembled WGS sequence"/>
</dbReference>
<proteinExistence type="predicted"/>
<comment type="caution">
    <text evidence="2">The sequence shown here is derived from an EMBL/GenBank/DDBJ whole genome shotgun (WGS) entry which is preliminary data.</text>
</comment>
<accession>A0A820MG23</accession>
<evidence type="ECO:0000313" key="2">
    <source>
        <dbReference type="EMBL" id="CAF4372001.1"/>
    </source>
</evidence>
<evidence type="ECO:0000313" key="3">
    <source>
        <dbReference type="Proteomes" id="UP000663881"/>
    </source>
</evidence>